<dbReference type="RefSeq" id="XP_056580213.1">
    <property type="nucleotide sequence ID" value="XM_056723963.1"/>
</dbReference>
<reference evidence="8" key="2">
    <citation type="journal article" date="2023" name="IMA Fungus">
        <title>Comparative genomic study of the Penicillium genus elucidates a diverse pangenome and 15 lateral gene transfer events.</title>
        <authorList>
            <person name="Petersen C."/>
            <person name="Sorensen T."/>
            <person name="Nielsen M.R."/>
            <person name="Sondergaard T.E."/>
            <person name="Sorensen J.L."/>
            <person name="Fitzpatrick D.A."/>
            <person name="Frisvad J.C."/>
            <person name="Nielsen K.L."/>
        </authorList>
    </citation>
    <scope>NUCLEOTIDE SEQUENCE</scope>
    <source>
        <strain evidence="8">IBT 3081</strain>
    </source>
</reference>
<dbReference type="EMBL" id="JAPZBT010000002">
    <property type="protein sequence ID" value="KAJ5374227.1"/>
    <property type="molecule type" value="Genomic_DNA"/>
</dbReference>
<evidence type="ECO:0000313" key="9">
    <source>
        <dbReference type="Proteomes" id="UP001147752"/>
    </source>
</evidence>
<dbReference type="InterPro" id="IPR051615">
    <property type="entry name" value="Transcr_Regulatory_Elem"/>
</dbReference>
<dbReference type="GeneID" id="81463146"/>
<keyword evidence="3" id="KW-0805">Transcription regulation</keyword>
<dbReference type="AlphaFoldDB" id="A0A9W9S8X1"/>
<evidence type="ECO:0000256" key="6">
    <source>
        <dbReference type="ARBA" id="ARBA00023242"/>
    </source>
</evidence>
<keyword evidence="9" id="KW-1185">Reference proteome</keyword>
<organism evidence="8 9">
    <name type="scientific">Penicillium concentricum</name>
    <dbReference type="NCBI Taxonomy" id="293559"/>
    <lineage>
        <taxon>Eukaryota</taxon>
        <taxon>Fungi</taxon>
        <taxon>Dikarya</taxon>
        <taxon>Ascomycota</taxon>
        <taxon>Pezizomycotina</taxon>
        <taxon>Eurotiomycetes</taxon>
        <taxon>Eurotiomycetidae</taxon>
        <taxon>Eurotiales</taxon>
        <taxon>Aspergillaceae</taxon>
        <taxon>Penicillium</taxon>
    </lineage>
</organism>
<keyword evidence="2" id="KW-0862">Zinc</keyword>
<keyword evidence="4" id="KW-0238">DNA-binding</keyword>
<dbReference type="GO" id="GO:0008270">
    <property type="term" value="F:zinc ion binding"/>
    <property type="evidence" value="ECO:0007669"/>
    <property type="project" value="InterPro"/>
</dbReference>
<gene>
    <name evidence="8" type="ORF">N7517_006233</name>
</gene>
<dbReference type="Pfam" id="PF04082">
    <property type="entry name" value="Fungal_trans"/>
    <property type="match status" value="1"/>
</dbReference>
<accession>A0A9W9S8X1</accession>
<dbReference type="GO" id="GO:0006351">
    <property type="term" value="P:DNA-templated transcription"/>
    <property type="evidence" value="ECO:0007669"/>
    <property type="project" value="InterPro"/>
</dbReference>
<dbReference type="PANTHER" id="PTHR31313:SF83">
    <property type="entry name" value="ZN(II)2CYS6 TRANSCRIPTION FACTOR (EUROFUNG)"/>
    <property type="match status" value="1"/>
</dbReference>
<evidence type="ECO:0000256" key="5">
    <source>
        <dbReference type="ARBA" id="ARBA00023163"/>
    </source>
</evidence>
<dbReference type="Proteomes" id="UP001147752">
    <property type="component" value="Unassembled WGS sequence"/>
</dbReference>
<dbReference type="PANTHER" id="PTHR31313">
    <property type="entry name" value="TY1 ENHANCER ACTIVATOR"/>
    <property type="match status" value="1"/>
</dbReference>
<dbReference type="InterPro" id="IPR007219">
    <property type="entry name" value="XnlR_reg_dom"/>
</dbReference>
<dbReference type="OrthoDB" id="4161332at2759"/>
<evidence type="ECO:0000256" key="2">
    <source>
        <dbReference type="ARBA" id="ARBA00022833"/>
    </source>
</evidence>
<sequence>MSSPEIQVQRRNSMFKMSQSRTPKSLIHLLRSRINMLEQVVWLHSIDIESSIAELRARGKISADGEALESESHPDFGEPIEPEETLSMNGSLNFECDGQARYFGSSSGRAELLQYASKACMIASPGGSFQSFDMDDIPPELVDHLVDLYFQWEQPWHQVVDETLFKQSQRDNGRFFSPLLLNCILAIGSRYSDRVDVRSDPNDPKTAGQLFLENAEVMLHFDLRSPTTATVQSLSVLAMAYVAMGSDAAAWLRHGMAFRMAFDMGFNLDPSTLMRSGQISPEEAQLRTQIYWALYCTDKFYGPRKLPPGVEMQCAFDTCLLEIKQWKYSLPPELKVNRTGKKNKFPHAYTLNMSYHTSIILLCKPFLPKNYSASPESHPQKDKVTQKAILLCAEAAKEIAALSQQYRAVFGSFRRSPVTATHCTLSAALATIQADSFGHTASRKSTTHLIETFLKTLEELSDSWVPAGRYWSSVRQMAQGPGQTGTDDMVVLPTVADLQPMHRTLEFPFNEQHMDQAILQQYLSTGWIGLPEEPGFNAGGFDLTNPHSLVSLFDQSGSEGYSMPFLFDGHT</sequence>
<evidence type="ECO:0000259" key="7">
    <source>
        <dbReference type="Pfam" id="PF04082"/>
    </source>
</evidence>
<keyword evidence="6" id="KW-0539">Nucleus</keyword>
<dbReference type="GO" id="GO:0003677">
    <property type="term" value="F:DNA binding"/>
    <property type="evidence" value="ECO:0007669"/>
    <property type="project" value="UniProtKB-KW"/>
</dbReference>
<comment type="caution">
    <text evidence="8">The sequence shown here is derived from an EMBL/GenBank/DDBJ whole genome shotgun (WGS) entry which is preliminary data.</text>
</comment>
<evidence type="ECO:0000313" key="8">
    <source>
        <dbReference type="EMBL" id="KAJ5374227.1"/>
    </source>
</evidence>
<keyword evidence="5" id="KW-0804">Transcription</keyword>
<dbReference type="CDD" id="cd12148">
    <property type="entry name" value="fungal_TF_MHR"/>
    <property type="match status" value="1"/>
</dbReference>
<keyword evidence="1" id="KW-0479">Metal-binding</keyword>
<evidence type="ECO:0000256" key="3">
    <source>
        <dbReference type="ARBA" id="ARBA00023015"/>
    </source>
</evidence>
<feature type="domain" description="Xylanolytic transcriptional activator regulatory" evidence="7">
    <location>
        <begin position="147"/>
        <end position="301"/>
    </location>
</feature>
<reference evidence="8" key="1">
    <citation type="submission" date="2022-12" db="EMBL/GenBank/DDBJ databases">
        <authorList>
            <person name="Petersen C."/>
        </authorList>
    </citation>
    <scope>NUCLEOTIDE SEQUENCE</scope>
    <source>
        <strain evidence="8">IBT 3081</strain>
    </source>
</reference>
<evidence type="ECO:0000256" key="1">
    <source>
        <dbReference type="ARBA" id="ARBA00022723"/>
    </source>
</evidence>
<name>A0A9W9S8X1_9EURO</name>
<evidence type="ECO:0000256" key="4">
    <source>
        <dbReference type="ARBA" id="ARBA00023125"/>
    </source>
</evidence>
<proteinExistence type="predicted"/>
<protein>
    <submittedName>
        <fullName evidence="8">Fungal-specific transcription factor domain-containing protein</fullName>
    </submittedName>
</protein>